<comment type="caution">
    <text evidence="1">The sequence shown here is derived from an EMBL/GenBank/DDBJ whole genome shotgun (WGS) entry which is preliminary data.</text>
</comment>
<proteinExistence type="predicted"/>
<dbReference type="Proteomes" id="UP000309997">
    <property type="component" value="Unassembled WGS sequence"/>
</dbReference>
<protein>
    <submittedName>
        <fullName evidence="1">Uncharacterized protein</fullName>
    </submittedName>
</protein>
<reference evidence="1 2" key="1">
    <citation type="journal article" date="2024" name="Plant Biotechnol. J.">
        <title>Genome and CRISPR/Cas9 system of a widespread forest tree (Populus alba) in the world.</title>
        <authorList>
            <person name="Liu Y.J."/>
            <person name="Jiang P.F."/>
            <person name="Han X.M."/>
            <person name="Li X.Y."/>
            <person name="Wang H.M."/>
            <person name="Wang Y.J."/>
            <person name="Wang X.X."/>
            <person name="Zeng Q.Y."/>
        </authorList>
    </citation>
    <scope>NUCLEOTIDE SEQUENCE [LARGE SCALE GENOMIC DNA]</scope>
    <source>
        <strain evidence="2">cv. PAL-ZL1</strain>
    </source>
</reference>
<evidence type="ECO:0000313" key="2">
    <source>
        <dbReference type="Proteomes" id="UP000309997"/>
    </source>
</evidence>
<keyword evidence="2" id="KW-1185">Reference proteome</keyword>
<gene>
    <name evidence="1" type="ORF">D5086_007806</name>
</gene>
<name>A0ACC4CF49_POPAL</name>
<accession>A0ACC4CF49</accession>
<sequence length="436" mass="48779">MAASHIWVSPLRPHSNVGVSDLGLRRCVDLRCNWDLERLPRWECCCLSVLAQRAITPVEDEKPLIPQVETSEAIDQVQNTQSRGFHKDLNLLPKPLSATDLFSSPRNGAKVRVAYQGMPGAYGEAAALKAYPKCETVPCEEFEAAFKAVELWLVDKAVLPIENSVGGSIHRNYDLLLRHRLHIVGEVQMIVNHCLLGLPGVQKEELKRVLSHPQALDQCDMILTKLGVVRVSTDDTAGAAQMVAASGERDSGVIASDRAADIYGLNILLEKIQDDDDNITRFLILAREPIIPGTDRPHKTSIVFTLEEGPGMLFKALAVFASRDINLTKIESRPQRKRPLRVVDDSNKGSARYFDYLFYIDFEASMAEPRAQHALAHLQIQLFRWSSNLKQRDYDSAFVAVHMHESDKSRVGDEIPGVSWKRSPWHDLSSIFNSLS</sequence>
<dbReference type="EMBL" id="RCHU02000004">
    <property type="protein sequence ID" value="KAL3596169.1"/>
    <property type="molecule type" value="Genomic_DNA"/>
</dbReference>
<evidence type="ECO:0000313" key="1">
    <source>
        <dbReference type="EMBL" id="KAL3596169.1"/>
    </source>
</evidence>
<organism evidence="1 2">
    <name type="scientific">Populus alba</name>
    <name type="common">White poplar</name>
    <dbReference type="NCBI Taxonomy" id="43335"/>
    <lineage>
        <taxon>Eukaryota</taxon>
        <taxon>Viridiplantae</taxon>
        <taxon>Streptophyta</taxon>
        <taxon>Embryophyta</taxon>
        <taxon>Tracheophyta</taxon>
        <taxon>Spermatophyta</taxon>
        <taxon>Magnoliopsida</taxon>
        <taxon>eudicotyledons</taxon>
        <taxon>Gunneridae</taxon>
        <taxon>Pentapetalae</taxon>
        <taxon>rosids</taxon>
        <taxon>fabids</taxon>
        <taxon>Malpighiales</taxon>
        <taxon>Salicaceae</taxon>
        <taxon>Saliceae</taxon>
        <taxon>Populus</taxon>
    </lineage>
</organism>